<dbReference type="Gene3D" id="3.30.420.10">
    <property type="entry name" value="Ribonuclease H-like superfamily/Ribonuclease H"/>
    <property type="match status" value="1"/>
</dbReference>
<dbReference type="InterPro" id="IPR009057">
    <property type="entry name" value="Homeodomain-like_sf"/>
</dbReference>
<dbReference type="EMBL" id="PNXQ01000012">
    <property type="protein sequence ID" value="TKH43895.1"/>
    <property type="molecule type" value="Genomic_DNA"/>
</dbReference>
<dbReference type="InterPro" id="IPR036397">
    <property type="entry name" value="RNaseH_sf"/>
</dbReference>
<evidence type="ECO:0000313" key="3">
    <source>
        <dbReference type="EMBL" id="TKH43895.1"/>
    </source>
</evidence>
<gene>
    <name evidence="3" type="ORF">C1I60_11050</name>
</gene>
<dbReference type="Pfam" id="PF13333">
    <property type="entry name" value="rve_2"/>
    <property type="match status" value="1"/>
</dbReference>
<dbReference type="GO" id="GO:0004803">
    <property type="term" value="F:transposase activity"/>
    <property type="evidence" value="ECO:0007669"/>
    <property type="project" value="InterPro"/>
</dbReference>
<dbReference type="GO" id="GO:0003677">
    <property type="term" value="F:DNA binding"/>
    <property type="evidence" value="ECO:0007669"/>
    <property type="project" value="InterPro"/>
</dbReference>
<dbReference type="InterPro" id="IPR012337">
    <property type="entry name" value="RNaseH-like_sf"/>
</dbReference>
<accession>A0A4U2PWG8</accession>
<dbReference type="SUPFAM" id="SSF46689">
    <property type="entry name" value="Homeodomain-like"/>
    <property type="match status" value="1"/>
</dbReference>
<dbReference type="AlphaFoldDB" id="A0A4U2PWG8"/>
<dbReference type="Gene3D" id="1.10.10.60">
    <property type="entry name" value="Homeodomain-like"/>
    <property type="match status" value="1"/>
</dbReference>
<evidence type="ECO:0000256" key="1">
    <source>
        <dbReference type="ARBA" id="ARBA00002286"/>
    </source>
</evidence>
<dbReference type="Pfam" id="PF13276">
    <property type="entry name" value="HTH_21"/>
    <property type="match status" value="1"/>
</dbReference>
<dbReference type="PANTHER" id="PTHR46889:SF4">
    <property type="entry name" value="TRANSPOSASE INSO FOR INSERTION SEQUENCE ELEMENT IS911B-RELATED"/>
    <property type="match status" value="1"/>
</dbReference>
<reference evidence="3 4" key="1">
    <citation type="submission" date="2018-01" db="EMBL/GenBank/DDBJ databases">
        <title>Bacillales members from the olive rhizosphere are effective biological control agents against Verticillium dahliae.</title>
        <authorList>
            <person name="Gomez-Lama C."/>
            <person name="Legarda G."/>
            <person name="Ruano-Rosa D."/>
            <person name="Pizarro-Tobias P."/>
            <person name="Valverde-Corredor A."/>
            <person name="Niqui J.L."/>
            <person name="Trivino J.C."/>
            <person name="Roca A."/>
            <person name="Mercado-Blanco J."/>
        </authorList>
    </citation>
    <scope>NUCLEOTIDE SEQUENCE [LARGE SCALE GENOMIC DNA]</scope>
    <source>
        <strain evidence="3 4">PIC167</strain>
    </source>
</reference>
<feature type="domain" description="Integrase catalytic" evidence="2">
    <location>
        <begin position="208"/>
        <end position="369"/>
    </location>
</feature>
<dbReference type="InterPro" id="IPR050900">
    <property type="entry name" value="Transposase_IS3/IS150/IS904"/>
</dbReference>
<dbReference type="PANTHER" id="PTHR46889">
    <property type="entry name" value="TRANSPOSASE INSF FOR INSERTION SEQUENCE IS3B-RELATED"/>
    <property type="match status" value="1"/>
</dbReference>
<dbReference type="PROSITE" id="PS50994">
    <property type="entry name" value="INTEGRASE"/>
    <property type="match status" value="1"/>
</dbReference>
<name>A0A4U2PWG8_9BACL</name>
<dbReference type="InterPro" id="IPR002514">
    <property type="entry name" value="Transposase_8"/>
</dbReference>
<dbReference type="Proteomes" id="UP000308114">
    <property type="component" value="Unassembled WGS sequence"/>
</dbReference>
<dbReference type="SUPFAM" id="SSF53098">
    <property type="entry name" value="Ribonuclease H-like"/>
    <property type="match status" value="1"/>
</dbReference>
<comment type="caution">
    <text evidence="3">The sequence shown here is derived from an EMBL/GenBank/DDBJ whole genome shotgun (WGS) entry which is preliminary data.</text>
</comment>
<sequence length="373" mass="43154">MPKQQRRTFTAEFKKQMVLLYENGKSRADLVEEYGLTASALDRWIKQGQTTGSFSEKDNRSPEENELLTLQKEVQRLQMENDIFKASRADHGTKVAIIQNNRDKYSVSAMCDVLQIARSTFYYEASEPSPEDKVTIAIVDIFQKNRRAYGTRKIKAKLHERGLIVSRRRIGRIMKEQGLVSTYTVVQYKPHKTACNEAATANTLNREFNQTESKRVVVSDLTYVKVRNEWHYICVLIDLFNREIIGHSAGPHKDAALVSQAFATVKGDLRQIQWFHTDRGSEFKNHRMDELLETFEIGRSLSAKGCPYDNAVAEATYKIIKTEFVNQMNFQSLGHLELELYDYVHWFNQHRIHGTLGYMTPVQYRLEALKKVV</sequence>
<organism evidence="3 4">
    <name type="scientific">Paenibacillus terrae</name>
    <dbReference type="NCBI Taxonomy" id="159743"/>
    <lineage>
        <taxon>Bacteria</taxon>
        <taxon>Bacillati</taxon>
        <taxon>Bacillota</taxon>
        <taxon>Bacilli</taxon>
        <taxon>Bacillales</taxon>
        <taxon>Paenibacillaceae</taxon>
        <taxon>Paenibacillus</taxon>
    </lineage>
</organism>
<dbReference type="InterPro" id="IPR001584">
    <property type="entry name" value="Integrase_cat-core"/>
</dbReference>
<dbReference type="InterPro" id="IPR048020">
    <property type="entry name" value="Transpos_IS3"/>
</dbReference>
<evidence type="ECO:0000313" key="4">
    <source>
        <dbReference type="Proteomes" id="UP000308114"/>
    </source>
</evidence>
<evidence type="ECO:0000259" key="2">
    <source>
        <dbReference type="PROSITE" id="PS50994"/>
    </source>
</evidence>
<comment type="function">
    <text evidence="1">Involved in the transposition of the insertion sequence.</text>
</comment>
<dbReference type="RefSeq" id="WP_137061757.1">
    <property type="nucleotide sequence ID" value="NZ_PNXQ01000012.1"/>
</dbReference>
<dbReference type="GO" id="GO:0006313">
    <property type="term" value="P:DNA transposition"/>
    <property type="evidence" value="ECO:0007669"/>
    <property type="project" value="InterPro"/>
</dbReference>
<proteinExistence type="predicted"/>
<dbReference type="Pfam" id="PF00665">
    <property type="entry name" value="rve"/>
    <property type="match status" value="1"/>
</dbReference>
<protein>
    <submittedName>
        <fullName evidence="3">IS3 family transposase</fullName>
    </submittedName>
</protein>
<dbReference type="NCBIfam" id="NF033516">
    <property type="entry name" value="transpos_IS3"/>
    <property type="match status" value="1"/>
</dbReference>
<dbReference type="Pfam" id="PF01527">
    <property type="entry name" value="HTH_Tnp_1"/>
    <property type="match status" value="1"/>
</dbReference>
<dbReference type="InterPro" id="IPR025948">
    <property type="entry name" value="HTH-like_dom"/>
</dbReference>
<dbReference type="GO" id="GO:0015074">
    <property type="term" value="P:DNA integration"/>
    <property type="evidence" value="ECO:0007669"/>
    <property type="project" value="InterPro"/>
</dbReference>